<feature type="domain" description="EamA" evidence="7">
    <location>
        <begin position="161"/>
        <end position="293"/>
    </location>
</feature>
<accession>A0ABP9UJ56</accession>
<dbReference type="InterPro" id="IPR000620">
    <property type="entry name" value="EamA_dom"/>
</dbReference>
<feature type="transmembrane region" description="Helical" evidence="6">
    <location>
        <begin position="190"/>
        <end position="209"/>
    </location>
</feature>
<dbReference type="InterPro" id="IPR051258">
    <property type="entry name" value="Diverse_Substrate_Transporter"/>
</dbReference>
<dbReference type="Pfam" id="PF00892">
    <property type="entry name" value="EamA"/>
    <property type="match status" value="1"/>
</dbReference>
<keyword evidence="4 6" id="KW-1133">Transmembrane helix</keyword>
<dbReference type="EMBL" id="BAABQU010000037">
    <property type="protein sequence ID" value="GAA5441117.1"/>
    <property type="molecule type" value="Genomic_DNA"/>
</dbReference>
<comment type="subcellular location">
    <subcellularLocation>
        <location evidence="1">Cell membrane</location>
        <topology evidence="1">Multi-pass membrane protein</topology>
    </subcellularLocation>
</comment>
<dbReference type="PANTHER" id="PTHR42920:SF5">
    <property type="entry name" value="EAMA DOMAIN-CONTAINING PROTEIN"/>
    <property type="match status" value="1"/>
</dbReference>
<protein>
    <submittedName>
        <fullName evidence="8">Threonine/homoserine exporter RhtA</fullName>
    </submittedName>
</protein>
<feature type="transmembrane region" description="Helical" evidence="6">
    <location>
        <begin position="250"/>
        <end position="270"/>
    </location>
</feature>
<keyword evidence="9" id="KW-1185">Reference proteome</keyword>
<gene>
    <name evidence="8" type="primary">rhtA</name>
    <name evidence="8" type="ORF">Dcae01_02651</name>
</gene>
<sequence>MPGMTAARSTARPRPGLPPIPALLLAMVSIQGGAAFAKTLFPTLGAAGTTTLRVTLAAVLLVALLRPKLRALTRADWAAIVPYGAALGLMNLAFYESLRTLPLGLAVTLEFIGPLTLSLLLSRRALDVAWVVLAGLGIALISPLGQQLTGGVAAAPVSPVGIGLALLAGAFWALYILAGGAVGRRVPGTTGVVAGMIVAAIVTLPFGVAEAGTDLLTPGALLLGLGVAVLSSALPYTLEMRALRAIPARIFGVMMSVEPAIAALSGLLFLGERLGAAQWIAMLCVIAASAGINLTGKPTAHSEPEPVN</sequence>
<comment type="caution">
    <text evidence="8">The sequence shown here is derived from an EMBL/GenBank/DDBJ whole genome shotgun (WGS) entry which is preliminary data.</text>
</comment>
<evidence type="ECO:0000256" key="6">
    <source>
        <dbReference type="SAM" id="Phobius"/>
    </source>
</evidence>
<organism evidence="8 9">
    <name type="scientific">Deinococcus caeni</name>
    <dbReference type="NCBI Taxonomy" id="569127"/>
    <lineage>
        <taxon>Bacteria</taxon>
        <taxon>Thermotogati</taxon>
        <taxon>Deinococcota</taxon>
        <taxon>Deinococci</taxon>
        <taxon>Deinococcales</taxon>
        <taxon>Deinococcaceae</taxon>
        <taxon>Deinococcus</taxon>
    </lineage>
</organism>
<feature type="transmembrane region" description="Helical" evidence="6">
    <location>
        <begin position="157"/>
        <end position="178"/>
    </location>
</feature>
<keyword evidence="3 6" id="KW-0812">Transmembrane</keyword>
<keyword evidence="2" id="KW-1003">Cell membrane</keyword>
<dbReference type="PANTHER" id="PTHR42920">
    <property type="entry name" value="OS03G0707200 PROTEIN-RELATED"/>
    <property type="match status" value="1"/>
</dbReference>
<evidence type="ECO:0000256" key="3">
    <source>
        <dbReference type="ARBA" id="ARBA00022692"/>
    </source>
</evidence>
<evidence type="ECO:0000313" key="9">
    <source>
        <dbReference type="Proteomes" id="UP001423409"/>
    </source>
</evidence>
<feature type="transmembrane region" description="Helical" evidence="6">
    <location>
        <begin position="276"/>
        <end position="294"/>
    </location>
</feature>
<keyword evidence="5 6" id="KW-0472">Membrane</keyword>
<evidence type="ECO:0000256" key="2">
    <source>
        <dbReference type="ARBA" id="ARBA00022475"/>
    </source>
</evidence>
<feature type="transmembrane region" description="Helical" evidence="6">
    <location>
        <begin position="128"/>
        <end position="145"/>
    </location>
</feature>
<dbReference type="SUPFAM" id="SSF103481">
    <property type="entry name" value="Multidrug resistance efflux transporter EmrE"/>
    <property type="match status" value="1"/>
</dbReference>
<proteinExistence type="predicted"/>
<dbReference type="Proteomes" id="UP001423409">
    <property type="component" value="Unassembled WGS sequence"/>
</dbReference>
<name>A0ABP9UJ56_9DEIO</name>
<evidence type="ECO:0000256" key="4">
    <source>
        <dbReference type="ARBA" id="ARBA00022989"/>
    </source>
</evidence>
<evidence type="ECO:0000259" key="7">
    <source>
        <dbReference type="Pfam" id="PF00892"/>
    </source>
</evidence>
<reference evidence="8 9" key="1">
    <citation type="submission" date="2024-02" db="EMBL/GenBank/DDBJ databases">
        <title>Deinococcus caeni NBRC 101312.</title>
        <authorList>
            <person name="Ichikawa N."/>
            <person name="Katano-Makiyama Y."/>
            <person name="Hidaka K."/>
        </authorList>
    </citation>
    <scope>NUCLEOTIDE SEQUENCE [LARGE SCALE GENOMIC DNA]</scope>
    <source>
        <strain evidence="8 9">NBRC 101312</strain>
    </source>
</reference>
<evidence type="ECO:0000256" key="5">
    <source>
        <dbReference type="ARBA" id="ARBA00023136"/>
    </source>
</evidence>
<feature type="transmembrane region" description="Helical" evidence="6">
    <location>
        <begin position="215"/>
        <end position="238"/>
    </location>
</feature>
<feature type="transmembrane region" description="Helical" evidence="6">
    <location>
        <begin position="101"/>
        <end position="121"/>
    </location>
</feature>
<dbReference type="InterPro" id="IPR037185">
    <property type="entry name" value="EmrE-like"/>
</dbReference>
<feature type="transmembrane region" description="Helical" evidence="6">
    <location>
        <begin position="47"/>
        <end position="65"/>
    </location>
</feature>
<dbReference type="RefSeq" id="WP_425557745.1">
    <property type="nucleotide sequence ID" value="NZ_BAABQU010000037.1"/>
</dbReference>
<evidence type="ECO:0000313" key="8">
    <source>
        <dbReference type="EMBL" id="GAA5441117.1"/>
    </source>
</evidence>
<feature type="transmembrane region" description="Helical" evidence="6">
    <location>
        <begin position="77"/>
        <end position="95"/>
    </location>
</feature>
<evidence type="ECO:0000256" key="1">
    <source>
        <dbReference type="ARBA" id="ARBA00004651"/>
    </source>
</evidence>